<evidence type="ECO:0000313" key="3">
    <source>
        <dbReference type="EMBL" id="GAA4496678.1"/>
    </source>
</evidence>
<feature type="domain" description="CBS" evidence="2">
    <location>
        <begin position="1"/>
        <end position="58"/>
    </location>
</feature>
<dbReference type="PROSITE" id="PS51371">
    <property type="entry name" value="CBS"/>
    <property type="match status" value="2"/>
</dbReference>
<name>A0ABP8Q5N3_9GAMM</name>
<proteinExistence type="predicted"/>
<dbReference type="Proteomes" id="UP001501321">
    <property type="component" value="Unassembled WGS sequence"/>
</dbReference>
<protein>
    <submittedName>
        <fullName evidence="3">Nucleotidyltransferase family protein</fullName>
    </submittedName>
</protein>
<keyword evidence="1" id="KW-0129">CBS domain</keyword>
<dbReference type="InterPro" id="IPR005835">
    <property type="entry name" value="NTP_transferase_dom"/>
</dbReference>
<dbReference type="Gene3D" id="3.10.580.10">
    <property type="entry name" value="CBS-domain"/>
    <property type="match status" value="1"/>
</dbReference>
<evidence type="ECO:0000256" key="1">
    <source>
        <dbReference type="PROSITE-ProRule" id="PRU00703"/>
    </source>
</evidence>
<dbReference type="EMBL" id="BAABFC010000009">
    <property type="protein sequence ID" value="GAA4496678.1"/>
    <property type="molecule type" value="Genomic_DNA"/>
</dbReference>
<dbReference type="RefSeq" id="WP_345011068.1">
    <property type="nucleotide sequence ID" value="NZ_BAABFC010000009.1"/>
</dbReference>
<dbReference type="Gene3D" id="3.90.550.10">
    <property type="entry name" value="Spore Coat Polysaccharide Biosynthesis Protein SpsA, Chain A"/>
    <property type="match status" value="1"/>
</dbReference>
<dbReference type="Pfam" id="PF00483">
    <property type="entry name" value="NTP_transferase"/>
    <property type="match status" value="1"/>
</dbReference>
<reference evidence="4" key="1">
    <citation type="journal article" date="2019" name="Int. J. Syst. Evol. Microbiol.">
        <title>The Global Catalogue of Microorganisms (GCM) 10K type strain sequencing project: providing services to taxonomists for standard genome sequencing and annotation.</title>
        <authorList>
            <consortium name="The Broad Institute Genomics Platform"/>
            <consortium name="The Broad Institute Genome Sequencing Center for Infectious Disease"/>
            <person name="Wu L."/>
            <person name="Ma J."/>
        </authorList>
    </citation>
    <scope>NUCLEOTIDE SEQUENCE [LARGE SCALE GENOMIC DNA]</scope>
    <source>
        <strain evidence="4">JCM 32226</strain>
    </source>
</reference>
<dbReference type="SUPFAM" id="SSF53448">
    <property type="entry name" value="Nucleotide-diphospho-sugar transferases"/>
    <property type="match status" value="1"/>
</dbReference>
<dbReference type="SUPFAM" id="SSF54631">
    <property type="entry name" value="CBS-domain pair"/>
    <property type="match status" value="1"/>
</dbReference>
<dbReference type="InterPro" id="IPR029044">
    <property type="entry name" value="Nucleotide-diphossugar_trans"/>
</dbReference>
<dbReference type="CDD" id="cd06426">
    <property type="entry name" value="NTP_transferase_like_2"/>
    <property type="match status" value="1"/>
</dbReference>
<dbReference type="CDD" id="cd04607">
    <property type="entry name" value="CBS_pair_NTP_transferase_assoc"/>
    <property type="match status" value="1"/>
</dbReference>
<sequence length="350" mass="39385">MKRWQNALIPPDTTIEQAILVIDKSGLKVALVVDGERKLLGTVTDGDVRRGLLRHLPLSVRVTEIMQASPITCQDGQPREEVLRQMRLRGVEQIPVLDAHGRITGLQTLQELNQPLRLDNSVVLMAGGLGSRLRPLTSDCPKPMLKIGAKPLLETIIESFAEHGFHNFYLSVNYLAEMVKDYFEDGSEWGVNICYLEEEKPLGTAGALGLIDKAQLTLPAIVMNGDILTRVNFAALLKFHQEHQAAATMCAREWQYQVPYGVVNAEGHKIVGITEKPVEHYFVNAGIYVLDRPAFDLITPGEYLDMPTLFNLLIEQRQETCLFPIREYWLDIGQHHDFEQANKDIYEAGF</sequence>
<gene>
    <name evidence="3" type="ORF">GCM10023095_12090</name>
</gene>
<feature type="domain" description="CBS" evidence="2">
    <location>
        <begin position="66"/>
        <end position="122"/>
    </location>
</feature>
<dbReference type="InterPro" id="IPR046342">
    <property type="entry name" value="CBS_dom_sf"/>
</dbReference>
<dbReference type="InterPro" id="IPR050486">
    <property type="entry name" value="Mannose-1P_guanyltransferase"/>
</dbReference>
<evidence type="ECO:0000313" key="4">
    <source>
        <dbReference type="Proteomes" id="UP001501321"/>
    </source>
</evidence>
<accession>A0ABP8Q5N3</accession>
<organism evidence="3 4">
    <name type="scientific">Pseudaeromonas paramecii</name>
    <dbReference type="NCBI Taxonomy" id="2138166"/>
    <lineage>
        <taxon>Bacteria</taxon>
        <taxon>Pseudomonadati</taxon>
        <taxon>Pseudomonadota</taxon>
        <taxon>Gammaproteobacteria</taxon>
        <taxon>Aeromonadales</taxon>
        <taxon>Aeromonadaceae</taxon>
        <taxon>Pseudaeromonas</taxon>
    </lineage>
</organism>
<dbReference type="PANTHER" id="PTHR22572">
    <property type="entry name" value="SUGAR-1-PHOSPHATE GUANYL TRANSFERASE"/>
    <property type="match status" value="1"/>
</dbReference>
<comment type="caution">
    <text evidence="3">The sequence shown here is derived from an EMBL/GenBank/DDBJ whole genome shotgun (WGS) entry which is preliminary data.</text>
</comment>
<dbReference type="Pfam" id="PF00571">
    <property type="entry name" value="CBS"/>
    <property type="match status" value="2"/>
</dbReference>
<evidence type="ECO:0000259" key="2">
    <source>
        <dbReference type="PROSITE" id="PS51371"/>
    </source>
</evidence>
<dbReference type="SMART" id="SM00116">
    <property type="entry name" value="CBS"/>
    <property type="match status" value="2"/>
</dbReference>
<dbReference type="InterPro" id="IPR000644">
    <property type="entry name" value="CBS_dom"/>
</dbReference>
<keyword evidence="4" id="KW-1185">Reference proteome</keyword>